<dbReference type="Proteomes" id="UP000653002">
    <property type="component" value="Unassembled WGS sequence"/>
</dbReference>
<gene>
    <name evidence="1" type="ORF">GUH15_17510</name>
</gene>
<evidence type="ECO:0000313" key="1">
    <source>
        <dbReference type="EMBL" id="MBD4337818.1"/>
    </source>
</evidence>
<comment type="caution">
    <text evidence="1">The sequence shown here is derived from an EMBL/GenBank/DDBJ whole genome shotgun (WGS) entry which is preliminary data.</text>
</comment>
<dbReference type="AlphaFoldDB" id="A0A8I0H3W3"/>
<accession>A0A8I0H3W3</accession>
<dbReference type="Gene3D" id="1.10.10.10">
    <property type="entry name" value="Winged helix-like DNA-binding domain superfamily/Winged helix DNA-binding domain"/>
    <property type="match status" value="1"/>
</dbReference>
<feature type="non-terminal residue" evidence="1">
    <location>
        <position position="1"/>
    </location>
</feature>
<evidence type="ECO:0000313" key="2">
    <source>
        <dbReference type="Proteomes" id="UP000653002"/>
    </source>
</evidence>
<name>A0A8I0H3W3_XANCI</name>
<dbReference type="SUPFAM" id="SSF88659">
    <property type="entry name" value="Sigma3 and sigma4 domains of RNA polymerase sigma factors"/>
    <property type="match status" value="1"/>
</dbReference>
<dbReference type="InterPro" id="IPR013324">
    <property type="entry name" value="RNA_pol_sigma_r3/r4-like"/>
</dbReference>
<sequence>KVALVSEAVNYLKKQNGAQPTQKELADYVKIPEDELADILYMIDKAKKDS</sequence>
<dbReference type="InterPro" id="IPR036388">
    <property type="entry name" value="WH-like_DNA-bd_sf"/>
</dbReference>
<dbReference type="EMBL" id="JAABFR010001360">
    <property type="protein sequence ID" value="MBD4337818.1"/>
    <property type="molecule type" value="Genomic_DNA"/>
</dbReference>
<organism evidence="1 2">
    <name type="scientific">Xanthomonas citri pv. citri</name>
    <dbReference type="NCBI Taxonomy" id="611301"/>
    <lineage>
        <taxon>Bacteria</taxon>
        <taxon>Pseudomonadati</taxon>
        <taxon>Pseudomonadota</taxon>
        <taxon>Gammaproteobacteria</taxon>
        <taxon>Lysobacterales</taxon>
        <taxon>Lysobacteraceae</taxon>
        <taxon>Xanthomonas</taxon>
    </lineage>
</organism>
<reference evidence="1" key="1">
    <citation type="submission" date="2020-01" db="EMBL/GenBank/DDBJ databases">
        <authorList>
            <person name="Richard D."/>
        </authorList>
    </citation>
    <scope>NUCLEOTIDE SEQUENCE</scope>
    <source>
        <strain evidence="1">JP541</strain>
    </source>
</reference>
<protein>
    <submittedName>
        <fullName evidence="1">Uncharacterized protein</fullName>
    </submittedName>
</protein>
<proteinExistence type="predicted"/>